<keyword evidence="3" id="KW-1185">Reference proteome</keyword>
<name>A0A919BQ46_STRFL</name>
<reference evidence="2" key="1">
    <citation type="journal article" date="2014" name="Int. J. Syst. Evol. Microbiol.">
        <title>Complete genome sequence of Corynebacterium casei LMG S-19264T (=DSM 44701T), isolated from a smear-ripened cheese.</title>
        <authorList>
            <consortium name="US DOE Joint Genome Institute (JGI-PGF)"/>
            <person name="Walter F."/>
            <person name="Albersmeier A."/>
            <person name="Kalinowski J."/>
            <person name="Ruckert C."/>
        </authorList>
    </citation>
    <scope>NUCLEOTIDE SEQUENCE</scope>
    <source>
        <strain evidence="2">JCM 4122</strain>
    </source>
</reference>
<organism evidence="2 3">
    <name type="scientific">Streptomyces filamentosus</name>
    <name type="common">Streptomyces roseosporus</name>
    <dbReference type="NCBI Taxonomy" id="67294"/>
    <lineage>
        <taxon>Bacteria</taxon>
        <taxon>Bacillati</taxon>
        <taxon>Actinomycetota</taxon>
        <taxon>Actinomycetes</taxon>
        <taxon>Kitasatosporales</taxon>
        <taxon>Streptomycetaceae</taxon>
        <taxon>Streptomyces</taxon>
    </lineage>
</organism>
<dbReference type="Proteomes" id="UP000632849">
    <property type="component" value="Unassembled WGS sequence"/>
</dbReference>
<comment type="caution">
    <text evidence="2">The sequence shown here is derived from an EMBL/GenBank/DDBJ whole genome shotgun (WGS) entry which is preliminary data.</text>
</comment>
<feature type="region of interest" description="Disordered" evidence="1">
    <location>
        <begin position="1"/>
        <end position="38"/>
    </location>
</feature>
<sequence>MADAGAAQGGRASSWRVPRARDGRTEKPKLEHKRDKRALGYRLPPGLARLRMLETYLAGNLRPCARLRVEAA</sequence>
<evidence type="ECO:0000313" key="3">
    <source>
        <dbReference type="Proteomes" id="UP000632849"/>
    </source>
</evidence>
<proteinExistence type="predicted"/>
<accession>A0A919BQ46</accession>
<evidence type="ECO:0000256" key="1">
    <source>
        <dbReference type="SAM" id="MobiDB-lite"/>
    </source>
</evidence>
<protein>
    <submittedName>
        <fullName evidence="2">Uncharacterized protein</fullName>
    </submittedName>
</protein>
<reference evidence="2" key="2">
    <citation type="submission" date="2020-09" db="EMBL/GenBank/DDBJ databases">
        <authorList>
            <person name="Sun Q."/>
            <person name="Ohkuma M."/>
        </authorList>
    </citation>
    <scope>NUCLEOTIDE SEQUENCE</scope>
    <source>
        <strain evidence="2">JCM 4122</strain>
    </source>
</reference>
<gene>
    <name evidence="2" type="ORF">GCM10017667_40940</name>
</gene>
<evidence type="ECO:0000313" key="2">
    <source>
        <dbReference type="EMBL" id="GHG05801.1"/>
    </source>
</evidence>
<feature type="compositionally biased region" description="Basic and acidic residues" evidence="1">
    <location>
        <begin position="19"/>
        <end position="33"/>
    </location>
</feature>
<dbReference type="EMBL" id="BNBE01000002">
    <property type="protein sequence ID" value="GHG05801.1"/>
    <property type="molecule type" value="Genomic_DNA"/>
</dbReference>
<dbReference type="AlphaFoldDB" id="A0A919BQ46"/>